<gene>
    <name evidence="2" type="ORF">H8711_07955</name>
</gene>
<sequence>MKYHLRKVDELGRVVLPLELRMELNLQAGDCVTMRCENGRIWLEKNRATCWLCGSPENLVELENGASVCMSCAEKILQQAAQTDEQK</sequence>
<dbReference type="SUPFAM" id="SSF89447">
    <property type="entry name" value="AbrB/MazE/MraZ-like"/>
    <property type="match status" value="1"/>
</dbReference>
<dbReference type="SMART" id="SM00966">
    <property type="entry name" value="SpoVT_AbrB"/>
    <property type="match status" value="1"/>
</dbReference>
<dbReference type="Gene3D" id="2.10.260.10">
    <property type="match status" value="1"/>
</dbReference>
<dbReference type="Pfam" id="PF04014">
    <property type="entry name" value="MazE_antitoxin"/>
    <property type="match status" value="1"/>
</dbReference>
<dbReference type="RefSeq" id="WP_249282941.1">
    <property type="nucleotide sequence ID" value="NZ_JACRST010000010.1"/>
</dbReference>
<proteinExistence type="predicted"/>
<dbReference type="AlphaFoldDB" id="A0A926DZB3"/>
<evidence type="ECO:0000313" key="3">
    <source>
        <dbReference type="Proteomes" id="UP000653127"/>
    </source>
</evidence>
<dbReference type="InterPro" id="IPR007159">
    <property type="entry name" value="SpoVT-AbrB_dom"/>
</dbReference>
<evidence type="ECO:0000259" key="1">
    <source>
        <dbReference type="SMART" id="SM00966"/>
    </source>
</evidence>
<dbReference type="GO" id="GO:0003677">
    <property type="term" value="F:DNA binding"/>
    <property type="evidence" value="ECO:0007669"/>
    <property type="project" value="UniProtKB-KW"/>
</dbReference>
<dbReference type="InterPro" id="IPR037914">
    <property type="entry name" value="SpoVT-AbrB_sf"/>
</dbReference>
<dbReference type="NCBIfam" id="TIGR01439">
    <property type="entry name" value="lp_hng_hel_AbrB"/>
    <property type="match status" value="1"/>
</dbReference>
<comment type="caution">
    <text evidence="2">The sequence shown here is derived from an EMBL/GenBank/DDBJ whole genome shotgun (WGS) entry which is preliminary data.</text>
</comment>
<accession>A0A926DZB3</accession>
<keyword evidence="2" id="KW-0238">DNA-binding</keyword>
<name>A0A926DZB3_9FIRM</name>
<organism evidence="2 3">
    <name type="scientific">Ligaoa zhengdingensis</name>
    <dbReference type="NCBI Taxonomy" id="2763658"/>
    <lineage>
        <taxon>Bacteria</taxon>
        <taxon>Bacillati</taxon>
        <taxon>Bacillota</taxon>
        <taxon>Clostridia</taxon>
        <taxon>Eubacteriales</taxon>
        <taxon>Oscillospiraceae</taxon>
        <taxon>Ligaoa</taxon>
    </lineage>
</organism>
<protein>
    <submittedName>
        <fullName evidence="2">AbrB/MazE/SpoVT family DNA-binding domain-containing protein</fullName>
    </submittedName>
</protein>
<evidence type="ECO:0000313" key="2">
    <source>
        <dbReference type="EMBL" id="MBC8546866.1"/>
    </source>
</evidence>
<dbReference type="EMBL" id="JACRST010000010">
    <property type="protein sequence ID" value="MBC8546866.1"/>
    <property type="molecule type" value="Genomic_DNA"/>
</dbReference>
<keyword evidence="3" id="KW-1185">Reference proteome</keyword>
<reference evidence="2" key="1">
    <citation type="submission" date="2020-08" db="EMBL/GenBank/DDBJ databases">
        <title>Genome public.</title>
        <authorList>
            <person name="Liu C."/>
            <person name="Sun Q."/>
        </authorList>
    </citation>
    <scope>NUCLEOTIDE SEQUENCE</scope>
    <source>
        <strain evidence="2">NSJ-31</strain>
    </source>
</reference>
<dbReference type="Proteomes" id="UP000653127">
    <property type="component" value="Unassembled WGS sequence"/>
</dbReference>
<feature type="domain" description="SpoVT-AbrB" evidence="1">
    <location>
        <begin position="6"/>
        <end position="49"/>
    </location>
</feature>